<dbReference type="GO" id="GO:0006900">
    <property type="term" value="P:vesicle budding from membrane"/>
    <property type="evidence" value="ECO:0007669"/>
    <property type="project" value="TreeGrafter"/>
</dbReference>
<dbReference type="GO" id="GO:0032511">
    <property type="term" value="P:late endosome to vacuole transport via multivesicular body sorting pathway"/>
    <property type="evidence" value="ECO:0007669"/>
    <property type="project" value="TreeGrafter"/>
</dbReference>
<dbReference type="PANTHER" id="PTHR22761">
    <property type="entry name" value="CHARGED MULTIVESICULAR BODY PROTEIN"/>
    <property type="match status" value="1"/>
</dbReference>
<evidence type="ECO:0000313" key="2">
    <source>
        <dbReference type="EMBL" id="USW56677.1"/>
    </source>
</evidence>
<dbReference type="Proteomes" id="UP001056384">
    <property type="component" value="Chromosome 9"/>
</dbReference>
<proteinExistence type="predicted"/>
<organism evidence="2 3">
    <name type="scientific">Septoria linicola</name>
    <dbReference type="NCBI Taxonomy" id="215465"/>
    <lineage>
        <taxon>Eukaryota</taxon>
        <taxon>Fungi</taxon>
        <taxon>Dikarya</taxon>
        <taxon>Ascomycota</taxon>
        <taxon>Pezizomycotina</taxon>
        <taxon>Dothideomycetes</taxon>
        <taxon>Dothideomycetidae</taxon>
        <taxon>Mycosphaerellales</taxon>
        <taxon>Mycosphaerellaceae</taxon>
        <taxon>Septoria</taxon>
    </lineage>
</organism>
<feature type="compositionally biased region" description="Basic and acidic residues" evidence="1">
    <location>
        <begin position="457"/>
        <end position="466"/>
    </location>
</feature>
<evidence type="ECO:0000313" key="3">
    <source>
        <dbReference type="Proteomes" id="UP001056384"/>
    </source>
</evidence>
<dbReference type="PANTHER" id="PTHR22761:SF18">
    <property type="entry name" value="SORTING PROTEIN SNF7 FAMILY PROTEIN, PUTATIVE (AFU_ORTHOLOGUE AFUA_2G16692)-RELATED"/>
    <property type="match status" value="1"/>
</dbReference>
<accession>A0A9Q9AVJ1</accession>
<feature type="region of interest" description="Disordered" evidence="1">
    <location>
        <begin position="404"/>
        <end position="466"/>
    </location>
</feature>
<dbReference type="Pfam" id="PF03357">
    <property type="entry name" value="Snf7"/>
    <property type="match status" value="1"/>
</dbReference>
<dbReference type="Gene3D" id="6.10.140.1230">
    <property type="match status" value="1"/>
</dbReference>
<sequence length="466" mass="51329">MSELLEFLRTHDEAFRSRARLASLYSDFRQQRTTNPDGYRANSSAWLRALSSAAKAGLIPSQTGEAGGSSRFVMESGESLLRELNTQQYGRPLALGAVLEDAMNSKALIPLREFLDRKDSLYHRSWIPTPWQVVNWGLRQLGVIGGTSSEDKLVKGNFVVVANVEAAAKVVQEKAGKIMTSDSERIFTRELFDTTFASTLGVNALSPHDLNVLLRHLSRDRNAGAYDAESGTVKFAAPGEATPSPVTKEDISIASLRTLIASLQPQIDHLTNRISTLDATARSAVAEKQLLKAKTALRQKKAATTKLEKRTATLAQLEDVYAKIEQAADQVQIVRVLEQSGQALKSLNAQTGGVEKVQDVMEGLREDMMDTEDMSNAINEVAMGEVDEGEVEDELEALEKVEKDKIKAKERAEREAKEELEAEAREKRETEEAEETRARLTELESVAKVPDGQVDAQMKDAEQEAA</sequence>
<dbReference type="GO" id="GO:0000815">
    <property type="term" value="C:ESCRT III complex"/>
    <property type="evidence" value="ECO:0007669"/>
    <property type="project" value="TreeGrafter"/>
</dbReference>
<dbReference type="InterPro" id="IPR005024">
    <property type="entry name" value="Snf7_fam"/>
</dbReference>
<keyword evidence="3" id="KW-1185">Reference proteome</keyword>
<feature type="compositionally biased region" description="Basic and acidic residues" evidence="1">
    <location>
        <begin position="404"/>
        <end position="442"/>
    </location>
</feature>
<evidence type="ECO:0000256" key="1">
    <source>
        <dbReference type="SAM" id="MobiDB-lite"/>
    </source>
</evidence>
<name>A0A9Q9AVJ1_9PEZI</name>
<reference evidence="2" key="1">
    <citation type="submission" date="2022-06" db="EMBL/GenBank/DDBJ databases">
        <title>Complete genome sequences of two strains of the flax pathogen Septoria linicola.</title>
        <authorList>
            <person name="Lapalu N."/>
            <person name="Simon A."/>
            <person name="Demenou B."/>
            <person name="Paumier D."/>
            <person name="Guillot M.-P."/>
            <person name="Gout L."/>
            <person name="Valade R."/>
        </authorList>
    </citation>
    <scope>NUCLEOTIDE SEQUENCE</scope>
    <source>
        <strain evidence="2">SE15195</strain>
    </source>
</reference>
<gene>
    <name evidence="2" type="ORF">Slin15195_G099960</name>
</gene>
<protein>
    <submittedName>
        <fullName evidence="2">Snf7 family protein</fullName>
    </submittedName>
</protein>
<dbReference type="AlphaFoldDB" id="A0A9Q9AVJ1"/>
<dbReference type="GO" id="GO:0009898">
    <property type="term" value="C:cytoplasmic side of plasma membrane"/>
    <property type="evidence" value="ECO:0007669"/>
    <property type="project" value="TreeGrafter"/>
</dbReference>
<dbReference type="GO" id="GO:0005771">
    <property type="term" value="C:multivesicular body"/>
    <property type="evidence" value="ECO:0007669"/>
    <property type="project" value="TreeGrafter"/>
</dbReference>
<dbReference type="EMBL" id="CP099426">
    <property type="protein sequence ID" value="USW56677.1"/>
    <property type="molecule type" value="Genomic_DNA"/>
</dbReference>